<keyword evidence="1" id="KW-0472">Membrane</keyword>
<evidence type="ECO:0000313" key="3">
    <source>
        <dbReference type="Proteomes" id="UP001218364"/>
    </source>
</evidence>
<sequence>MNKLVNIRTYTIGFVGPCGRTFADLTDMVSARGNIFVRMTSLISLSAGVVGAKPKIDRLFVDVDGLGGIESIIDDLLDLRRYLPKLPVVLISSEFSRDEFDLTRVSICDCSLKAPLTCETVDYAITQSRMNNMVWVKKNFESLEHVEPNSDDGAFDLHLFACIGVATVAGMLAGLICLLETRSWLYATGAYIIAGQVSIWSLILLTVAKAKSALNLRQDVKTRSTFLGAKK</sequence>
<name>A0ABD4XG00_9RHOB</name>
<gene>
    <name evidence="2" type="ORF">PXK24_21545</name>
</gene>
<reference evidence="2 3" key="1">
    <citation type="submission" date="2023-02" db="EMBL/GenBank/DDBJ databases">
        <title>Population genomics of bacteria associated with diatom.</title>
        <authorList>
            <person name="Xie J."/>
            <person name="Wang H."/>
        </authorList>
    </citation>
    <scope>NUCLEOTIDE SEQUENCE [LARGE SCALE GENOMIC DNA]</scope>
    <source>
        <strain evidence="2 3">PT47_8</strain>
    </source>
</reference>
<dbReference type="RefSeq" id="WP_274840376.1">
    <property type="nucleotide sequence ID" value="NZ_JARCJF010000036.1"/>
</dbReference>
<comment type="caution">
    <text evidence="2">The sequence shown here is derived from an EMBL/GenBank/DDBJ whole genome shotgun (WGS) entry which is preliminary data.</text>
</comment>
<accession>A0ABD4XG00</accession>
<feature type="transmembrane region" description="Helical" evidence="1">
    <location>
        <begin position="157"/>
        <end position="178"/>
    </location>
</feature>
<keyword evidence="1" id="KW-1133">Transmembrane helix</keyword>
<evidence type="ECO:0000256" key="1">
    <source>
        <dbReference type="SAM" id="Phobius"/>
    </source>
</evidence>
<protein>
    <submittedName>
        <fullName evidence="2">Uncharacterized protein</fullName>
    </submittedName>
</protein>
<dbReference type="EMBL" id="JARCJK010000036">
    <property type="protein sequence ID" value="MDE4168256.1"/>
    <property type="molecule type" value="Genomic_DNA"/>
</dbReference>
<dbReference type="AlphaFoldDB" id="A0ABD4XG00"/>
<keyword evidence="1" id="KW-0812">Transmembrane</keyword>
<evidence type="ECO:0000313" key="2">
    <source>
        <dbReference type="EMBL" id="MDE4168256.1"/>
    </source>
</evidence>
<feature type="transmembrane region" description="Helical" evidence="1">
    <location>
        <begin position="184"/>
        <end position="208"/>
    </location>
</feature>
<proteinExistence type="predicted"/>
<organism evidence="2 3">
    <name type="scientific">Phaeobacter gallaeciensis</name>
    <dbReference type="NCBI Taxonomy" id="60890"/>
    <lineage>
        <taxon>Bacteria</taxon>
        <taxon>Pseudomonadati</taxon>
        <taxon>Pseudomonadota</taxon>
        <taxon>Alphaproteobacteria</taxon>
        <taxon>Rhodobacterales</taxon>
        <taxon>Roseobacteraceae</taxon>
        <taxon>Phaeobacter</taxon>
    </lineage>
</organism>
<dbReference type="Proteomes" id="UP001218364">
    <property type="component" value="Unassembled WGS sequence"/>
</dbReference>